<dbReference type="Gene3D" id="2.60.40.10">
    <property type="entry name" value="Immunoglobulins"/>
    <property type="match status" value="1"/>
</dbReference>
<dbReference type="Proteomes" id="UP000199439">
    <property type="component" value="Unassembled WGS sequence"/>
</dbReference>
<dbReference type="AlphaFoldDB" id="A0A1I1Q4P2"/>
<proteinExistence type="predicted"/>
<sequence>MKTSLLFVVCIVMTIMSCNDEDDSQGINSTPEFISFVDAISSLPGETLTFEAGISDPAGIKSINIKYESWFLDKTIFKDSLPDVYELAYDFIVPDDAEMNSVHTIVITAYNVGGNQITKNVVVTLDKDVTNPTIQIVSPTNQSTVLIGDGNEIVLDITVSDAELAEFKIESSVLNETKAISGETYNYIRALDISTLGNYEFAITVTDASGNIRTETISVNVLDELLFEVMYITDVTSNAALNDDLFGVPYSTIASTASTEDGYVFTGKYYSSTPNSEVRFIPQQTAFEPYSFGADPNAMGELILGNDASVSPIVVPGVGYYEITMDLRDQSYVVEPYVPIDTAFDQVYVLGRGVYLDATSSTCVDNSDGSTRCWHFLSGKPFIPDSNNPYLWTIDVTAQDQPDDNGANGFILNANPEGWGPFWRVDANDPSVTIPNAGANYVFDDSSLNKDYTFVFDTHLNRLVVKNR</sequence>
<gene>
    <name evidence="1" type="ORF">SAMN04487987_105191</name>
</gene>
<dbReference type="InterPro" id="IPR013783">
    <property type="entry name" value="Ig-like_fold"/>
</dbReference>
<protein>
    <submittedName>
        <fullName evidence="1">Uncharacterized protein</fullName>
    </submittedName>
</protein>
<organism evidence="1 2">
    <name type="scientific">Algibacter pectinivorans</name>
    <dbReference type="NCBI Taxonomy" id="870482"/>
    <lineage>
        <taxon>Bacteria</taxon>
        <taxon>Pseudomonadati</taxon>
        <taxon>Bacteroidota</taxon>
        <taxon>Flavobacteriia</taxon>
        <taxon>Flavobacteriales</taxon>
        <taxon>Flavobacteriaceae</taxon>
        <taxon>Algibacter</taxon>
    </lineage>
</organism>
<evidence type="ECO:0000313" key="2">
    <source>
        <dbReference type="Proteomes" id="UP000199439"/>
    </source>
</evidence>
<accession>A0A1I1Q4P2</accession>
<dbReference type="EMBL" id="FOMI01000005">
    <property type="protein sequence ID" value="SFD17126.1"/>
    <property type="molecule type" value="Genomic_DNA"/>
</dbReference>
<evidence type="ECO:0000313" key="1">
    <source>
        <dbReference type="EMBL" id="SFD17126.1"/>
    </source>
</evidence>
<dbReference type="PROSITE" id="PS51257">
    <property type="entry name" value="PROKAR_LIPOPROTEIN"/>
    <property type="match status" value="1"/>
</dbReference>
<keyword evidence="2" id="KW-1185">Reference proteome</keyword>
<reference evidence="2" key="1">
    <citation type="submission" date="2016-10" db="EMBL/GenBank/DDBJ databases">
        <authorList>
            <person name="Varghese N."/>
            <person name="Submissions S."/>
        </authorList>
    </citation>
    <scope>NUCLEOTIDE SEQUENCE [LARGE SCALE GENOMIC DNA]</scope>
    <source>
        <strain evidence="2">DSM 25730</strain>
    </source>
</reference>
<name>A0A1I1Q4P2_9FLAO</name>
<dbReference type="STRING" id="870482.SAMN04487987_105191"/>